<accession>A0A8H7DWI5</accession>
<feature type="compositionally biased region" description="Basic residues" evidence="1">
    <location>
        <begin position="270"/>
        <end position="289"/>
    </location>
</feature>
<evidence type="ECO:0000313" key="3">
    <source>
        <dbReference type="Proteomes" id="UP000623687"/>
    </source>
</evidence>
<dbReference type="EMBL" id="JACETU010000003">
    <property type="protein sequence ID" value="KAF7432938.1"/>
    <property type="molecule type" value="Genomic_DNA"/>
</dbReference>
<dbReference type="Proteomes" id="UP000623687">
    <property type="component" value="Unassembled WGS sequence"/>
</dbReference>
<evidence type="ECO:0000256" key="1">
    <source>
        <dbReference type="SAM" id="MobiDB-lite"/>
    </source>
</evidence>
<proteinExistence type="predicted"/>
<protein>
    <submittedName>
        <fullName evidence="2">Uncharacterized protein</fullName>
    </submittedName>
</protein>
<evidence type="ECO:0000313" key="2">
    <source>
        <dbReference type="EMBL" id="KAF7432938.1"/>
    </source>
</evidence>
<keyword evidence="3" id="KW-1185">Reference proteome</keyword>
<feature type="compositionally biased region" description="Low complexity" evidence="1">
    <location>
        <begin position="247"/>
        <end position="257"/>
    </location>
</feature>
<reference evidence="2" key="1">
    <citation type="submission" date="2019-07" db="EMBL/GenBank/DDBJ databases">
        <authorList>
            <person name="Palmer J.M."/>
        </authorList>
    </citation>
    <scope>NUCLEOTIDE SEQUENCE</scope>
    <source>
        <strain evidence="2">PC9</strain>
    </source>
</reference>
<dbReference type="RefSeq" id="XP_036632965.1">
    <property type="nucleotide sequence ID" value="XM_036774463.1"/>
</dbReference>
<sequence>MMFAVEASAKHCAQYGSISRRRRVQDVMLCLLLTVVRFRAGAPLDRSREYLFLVYPIPDRGMFSPSLGASRGVPALCMKTYRLIPRHPDLAALDGSTYSSHGLERVVEPDFLATNGTEHEQQADSNGGVAWIQRVDGLTSRHSLSPNHYFDPFLVMKIEWTSAQYHPDGTPRRRPLASTMHGWLTKLRGTLLDDEKTRWKGIQEMKEARAIRKWKKQREAQRRASGHGHRIGRLFSIFGKKKKPVTRRPTTSRSQSRAVVRTKTQQRPNPPRHHSSSRGHMRGGQRGRGRPSASRHNSSRNPRVRQ</sequence>
<gene>
    <name evidence="2" type="ORF">PC9H_004882</name>
</gene>
<dbReference type="OrthoDB" id="3256715at2759"/>
<name>A0A8H7DWI5_PLEOS</name>
<dbReference type="AlphaFoldDB" id="A0A8H7DWI5"/>
<comment type="caution">
    <text evidence="2">The sequence shown here is derived from an EMBL/GenBank/DDBJ whole genome shotgun (WGS) entry which is preliminary data.</text>
</comment>
<dbReference type="GeneID" id="59374700"/>
<feature type="region of interest" description="Disordered" evidence="1">
    <location>
        <begin position="213"/>
        <end position="306"/>
    </location>
</feature>
<dbReference type="VEuPathDB" id="FungiDB:PC9H_004882"/>
<organism evidence="2 3">
    <name type="scientific">Pleurotus ostreatus</name>
    <name type="common">Oyster mushroom</name>
    <name type="synonym">White-rot fungus</name>
    <dbReference type="NCBI Taxonomy" id="5322"/>
    <lineage>
        <taxon>Eukaryota</taxon>
        <taxon>Fungi</taxon>
        <taxon>Dikarya</taxon>
        <taxon>Basidiomycota</taxon>
        <taxon>Agaricomycotina</taxon>
        <taxon>Agaricomycetes</taxon>
        <taxon>Agaricomycetidae</taxon>
        <taxon>Agaricales</taxon>
        <taxon>Pleurotineae</taxon>
        <taxon>Pleurotaceae</taxon>
        <taxon>Pleurotus</taxon>
    </lineage>
</organism>